<evidence type="ECO:0000313" key="2">
    <source>
        <dbReference type="Proteomes" id="UP000198430"/>
    </source>
</evidence>
<evidence type="ECO:0000313" key="1">
    <source>
        <dbReference type="EMBL" id="GAX03383.1"/>
    </source>
</evidence>
<accession>A0A1Z5INR6</accession>
<dbReference type="AlphaFoldDB" id="A0A1Z5INR6"/>
<reference evidence="1 2" key="1">
    <citation type="submission" date="2015-11" db="EMBL/GenBank/DDBJ databases">
        <title>Draft genome sequences of new species of the genus Lactobacillus isolated from orchardgrass silage.</title>
        <authorList>
            <person name="Tohno M."/>
            <person name="Tanizawa Y."/>
            <person name="Arita M."/>
        </authorList>
    </citation>
    <scope>NUCLEOTIDE SEQUENCE [LARGE SCALE GENOMIC DNA]</scope>
    <source>
        <strain evidence="1 2">IWT140</strain>
    </source>
</reference>
<dbReference type="EMBL" id="BCMH01000005">
    <property type="protein sequence ID" value="GAX03383.1"/>
    <property type="molecule type" value="Genomic_DNA"/>
</dbReference>
<organism evidence="1 2">
    <name type="scientific">Secundilactobacillus pentosiphilus</name>
    <dbReference type="NCBI Taxonomy" id="1714682"/>
    <lineage>
        <taxon>Bacteria</taxon>
        <taxon>Bacillati</taxon>
        <taxon>Bacillota</taxon>
        <taxon>Bacilli</taxon>
        <taxon>Lactobacillales</taxon>
        <taxon>Lactobacillaceae</taxon>
        <taxon>Secundilactobacillus</taxon>
    </lineage>
</organism>
<protein>
    <submittedName>
        <fullName evidence="1">Uncharacterized protein</fullName>
    </submittedName>
</protein>
<proteinExistence type="predicted"/>
<gene>
    <name evidence="1" type="ORF">IWT140_00985</name>
</gene>
<dbReference type="Proteomes" id="UP000198430">
    <property type="component" value="Unassembled WGS sequence"/>
</dbReference>
<name>A0A1Z5INR6_9LACO</name>
<dbReference type="RefSeq" id="WP_089088359.1">
    <property type="nucleotide sequence ID" value="NZ_BCMH01000005.1"/>
</dbReference>
<keyword evidence="2" id="KW-1185">Reference proteome</keyword>
<sequence length="69" mass="7681">MTEEELIALKPLLAAYNVELVTKGTMVTRVNDHEAQLDATGYMPEQLIKVVLEIIAADLRAALFKQMHA</sequence>
<comment type="caution">
    <text evidence="1">The sequence shown here is derived from an EMBL/GenBank/DDBJ whole genome shotgun (WGS) entry which is preliminary data.</text>
</comment>